<keyword evidence="2" id="KW-1185">Reference proteome</keyword>
<reference evidence="1 2" key="1">
    <citation type="submission" date="2017-03" db="EMBL/GenBank/DDBJ databases">
        <title>Genome of the blue death feigning beetle - Asbolus verrucosus.</title>
        <authorList>
            <person name="Rider S.D."/>
        </authorList>
    </citation>
    <scope>NUCLEOTIDE SEQUENCE [LARGE SCALE GENOMIC DNA]</scope>
    <source>
        <strain evidence="1">Butters</strain>
        <tissue evidence="1">Head and leg muscle</tissue>
    </source>
</reference>
<proteinExistence type="predicted"/>
<dbReference type="EMBL" id="QDEB01134346">
    <property type="protein sequence ID" value="RZB38729.1"/>
    <property type="molecule type" value="Genomic_DNA"/>
</dbReference>
<dbReference type="OrthoDB" id="10401774at2759"/>
<sequence>MLCAYVMSTLIVYSLNNVRAAVDNLMLYSVFNYWGRLLISGTGRCPNSEAPPPPPTLEITFIVGYFSPVTGKVPDAMEIFL</sequence>
<dbReference type="AlphaFoldDB" id="A0A482V639"/>
<evidence type="ECO:0000313" key="1">
    <source>
        <dbReference type="EMBL" id="RZB38729.1"/>
    </source>
</evidence>
<name>A0A482V639_ASBVE</name>
<dbReference type="Proteomes" id="UP000292052">
    <property type="component" value="Unassembled WGS sequence"/>
</dbReference>
<gene>
    <name evidence="1" type="ORF">BDFB_007703</name>
</gene>
<comment type="caution">
    <text evidence="1">The sequence shown here is derived from an EMBL/GenBank/DDBJ whole genome shotgun (WGS) entry which is preliminary data.</text>
</comment>
<protein>
    <submittedName>
        <fullName evidence="1">Uncharacterized protein</fullName>
    </submittedName>
</protein>
<accession>A0A482V639</accession>
<organism evidence="1 2">
    <name type="scientific">Asbolus verrucosus</name>
    <name type="common">Desert ironclad beetle</name>
    <dbReference type="NCBI Taxonomy" id="1661398"/>
    <lineage>
        <taxon>Eukaryota</taxon>
        <taxon>Metazoa</taxon>
        <taxon>Ecdysozoa</taxon>
        <taxon>Arthropoda</taxon>
        <taxon>Hexapoda</taxon>
        <taxon>Insecta</taxon>
        <taxon>Pterygota</taxon>
        <taxon>Neoptera</taxon>
        <taxon>Endopterygota</taxon>
        <taxon>Coleoptera</taxon>
        <taxon>Polyphaga</taxon>
        <taxon>Cucujiformia</taxon>
        <taxon>Tenebrionidae</taxon>
        <taxon>Pimeliinae</taxon>
        <taxon>Asbolus</taxon>
    </lineage>
</organism>
<evidence type="ECO:0000313" key="2">
    <source>
        <dbReference type="Proteomes" id="UP000292052"/>
    </source>
</evidence>